<feature type="active site" evidence="3">
    <location>
        <position position="262"/>
    </location>
</feature>
<dbReference type="PANTHER" id="PTHR43353:SF5">
    <property type="entry name" value="SUCCINATE-SEMIALDEHYDE DEHYDROGENASE, MITOCHONDRIAL"/>
    <property type="match status" value="1"/>
</dbReference>
<dbReference type="PROSITE" id="PS00687">
    <property type="entry name" value="ALDEHYDE_DEHYDR_GLU"/>
    <property type="match status" value="1"/>
</dbReference>
<protein>
    <submittedName>
        <fullName evidence="6">NAD-dependent succinate-semialdehyde dehydrogenase</fullName>
    </submittedName>
</protein>
<dbReference type="Pfam" id="PF00171">
    <property type="entry name" value="Aldedh"/>
    <property type="match status" value="1"/>
</dbReference>
<organism evidence="6 7">
    <name type="scientific">Pseudonocardia broussonetiae</name>
    <dbReference type="NCBI Taxonomy" id="2736640"/>
    <lineage>
        <taxon>Bacteria</taxon>
        <taxon>Bacillati</taxon>
        <taxon>Actinomycetota</taxon>
        <taxon>Actinomycetes</taxon>
        <taxon>Pseudonocardiales</taxon>
        <taxon>Pseudonocardiaceae</taxon>
        <taxon>Pseudonocardia</taxon>
    </lineage>
</organism>
<dbReference type="GO" id="GO:0009450">
    <property type="term" value="P:gamma-aminobutyric acid catabolic process"/>
    <property type="evidence" value="ECO:0007669"/>
    <property type="project" value="TreeGrafter"/>
</dbReference>
<evidence type="ECO:0000256" key="2">
    <source>
        <dbReference type="ARBA" id="ARBA00023002"/>
    </source>
</evidence>
<dbReference type="Gene3D" id="3.40.309.10">
    <property type="entry name" value="Aldehyde Dehydrogenase, Chain A, domain 2"/>
    <property type="match status" value="1"/>
</dbReference>
<dbReference type="Gene3D" id="3.40.605.10">
    <property type="entry name" value="Aldehyde Dehydrogenase, Chain A, domain 1"/>
    <property type="match status" value="1"/>
</dbReference>
<keyword evidence="7" id="KW-1185">Reference proteome</keyword>
<dbReference type="EMBL" id="CP053564">
    <property type="protein sequence ID" value="QJY48897.1"/>
    <property type="molecule type" value="Genomic_DNA"/>
</dbReference>
<feature type="domain" description="Aldehyde dehydrogenase" evidence="5">
    <location>
        <begin position="25"/>
        <end position="485"/>
    </location>
</feature>
<dbReference type="KEGG" id="pbro:HOP40_26540"/>
<dbReference type="InterPro" id="IPR016162">
    <property type="entry name" value="Ald_DH_N"/>
</dbReference>
<evidence type="ECO:0000313" key="7">
    <source>
        <dbReference type="Proteomes" id="UP000505377"/>
    </source>
</evidence>
<dbReference type="Proteomes" id="UP000505377">
    <property type="component" value="Chromosome"/>
</dbReference>
<dbReference type="PANTHER" id="PTHR43353">
    <property type="entry name" value="SUCCINATE-SEMIALDEHYDE DEHYDROGENASE, MITOCHONDRIAL"/>
    <property type="match status" value="1"/>
</dbReference>
<dbReference type="RefSeq" id="WP_172163410.1">
    <property type="nucleotide sequence ID" value="NZ_CP053564.1"/>
</dbReference>
<evidence type="ECO:0000256" key="4">
    <source>
        <dbReference type="RuleBase" id="RU003345"/>
    </source>
</evidence>
<evidence type="ECO:0000313" key="6">
    <source>
        <dbReference type="EMBL" id="QJY48897.1"/>
    </source>
</evidence>
<evidence type="ECO:0000256" key="3">
    <source>
        <dbReference type="PROSITE-ProRule" id="PRU10007"/>
    </source>
</evidence>
<dbReference type="FunFam" id="3.40.309.10:FF:000004">
    <property type="entry name" value="Succinate-semialdehyde dehydrogenase I"/>
    <property type="match status" value="1"/>
</dbReference>
<dbReference type="InterPro" id="IPR015590">
    <property type="entry name" value="Aldehyde_DH_dom"/>
</dbReference>
<dbReference type="AlphaFoldDB" id="A0A6M6JPM0"/>
<sequence>MPGRTVGAAAVLDRIDRGLFIGGRWRPASGGRTFAVEDPSSGHTLCEVADATAEDALDALSAAATAQRAWAATPPRERAEVLRRAYEILVARTEEAALLITLEMGKSLSESRSEVAYGAEFLRWYAEEAVRIPGDFTVEPGGSGRIVLMRQPVGPSLLITPWNVPLAMPTRKIGPAVAAGCTMILKPAEQTPLTALLLAQVLTEAGLPDGVLNVLTTSDPGSVAAPLMRDDRLRKVSFTGSTEVGRTLIAASAERVLRTSMELGGNAPFIVCADADVDAAVDGAMVAKMRNVGQACIAANRFYVHADVAAEFVEELTARMRGMVVGRGTDDGVEVGPLVDEAQRDKVAELVDDAVGRGARLHTGGAVPPGPGWFYPPTVLTGVPSSARLVTEEIFGPVAAVTTFTDEQEVLRAANATGSGLVSYVYSRDIGRAVRMAESLETGMVGLNRGFVSNPAAPFGGMKQSGLGREGGRVGIEEYLELKYVALDVD</sequence>
<dbReference type="CDD" id="cd07103">
    <property type="entry name" value="ALDH_F5_SSADH_GabD"/>
    <property type="match status" value="1"/>
</dbReference>
<reference evidence="6 7" key="1">
    <citation type="submission" date="2020-05" db="EMBL/GenBank/DDBJ databases">
        <authorList>
            <person name="Mo P."/>
        </authorList>
    </citation>
    <scope>NUCLEOTIDE SEQUENCE [LARGE SCALE GENOMIC DNA]</scope>
    <source>
        <strain evidence="6 7">Gen01</strain>
    </source>
</reference>
<dbReference type="FunFam" id="3.40.605.10:FF:000007">
    <property type="entry name" value="NAD/NADP-dependent betaine aldehyde dehydrogenase"/>
    <property type="match status" value="1"/>
</dbReference>
<keyword evidence="2 4" id="KW-0560">Oxidoreductase</keyword>
<comment type="similarity">
    <text evidence="1 4">Belongs to the aldehyde dehydrogenase family.</text>
</comment>
<dbReference type="FunFam" id="3.40.605.10:FF:000026">
    <property type="entry name" value="Aldehyde dehydrogenase, putative"/>
    <property type="match status" value="1"/>
</dbReference>
<dbReference type="SUPFAM" id="SSF53720">
    <property type="entry name" value="ALDH-like"/>
    <property type="match status" value="1"/>
</dbReference>
<evidence type="ECO:0000259" key="5">
    <source>
        <dbReference type="Pfam" id="PF00171"/>
    </source>
</evidence>
<dbReference type="InterPro" id="IPR016161">
    <property type="entry name" value="Ald_DH/histidinol_DH"/>
</dbReference>
<dbReference type="InterPro" id="IPR029510">
    <property type="entry name" value="Ald_DH_CS_GLU"/>
</dbReference>
<name>A0A6M6JPM0_9PSEU</name>
<dbReference type="GO" id="GO:0004777">
    <property type="term" value="F:succinate-semialdehyde dehydrogenase (NAD+) activity"/>
    <property type="evidence" value="ECO:0007669"/>
    <property type="project" value="TreeGrafter"/>
</dbReference>
<dbReference type="InterPro" id="IPR050740">
    <property type="entry name" value="Aldehyde_DH_Superfamily"/>
</dbReference>
<proteinExistence type="inferred from homology"/>
<evidence type="ECO:0000256" key="1">
    <source>
        <dbReference type="ARBA" id="ARBA00009986"/>
    </source>
</evidence>
<gene>
    <name evidence="6" type="ORF">HOP40_26540</name>
</gene>
<accession>A0A6M6JPM0</accession>
<dbReference type="InterPro" id="IPR016163">
    <property type="entry name" value="Ald_DH_C"/>
</dbReference>